<feature type="transmembrane region" description="Helical" evidence="7">
    <location>
        <begin position="27"/>
        <end position="48"/>
    </location>
</feature>
<feature type="transmembrane region" description="Helical" evidence="7">
    <location>
        <begin position="161"/>
        <end position="179"/>
    </location>
</feature>
<sequence length="298" mass="32968">MTTAANERPAKTEGLPVGHDRSRRSRVLTLAGLVLFALYSVAPVWWLIVSATKDQQGLLYSNGLWFEDFHFFDNIRTVFEYDDGIFLTWTVNSLLYAGGGALLCVLVSVAAGYALSRFSFPGRKLGLGVVIGSFLLPQALLTMPLYLLFSKIGLADTAWGVLIPFTINPFMVYLAKVYVDGAVPAELLEAARVDGAGEIRIFFQIVLRLMRTGAATVFLLSFVGNWNNFFLPLTMLRGDDKWPLSIGLYFWNAQRTDSEIDLTTLVLTGAFLSIIPLAVVMLAMQRYWKSGVTLGSLK</sequence>
<evidence type="ECO:0000256" key="6">
    <source>
        <dbReference type="ARBA" id="ARBA00023136"/>
    </source>
</evidence>
<feature type="transmembrane region" description="Helical" evidence="7">
    <location>
        <begin position="262"/>
        <end position="284"/>
    </location>
</feature>
<dbReference type="AlphaFoldDB" id="A0A6G4WZD1"/>
<keyword evidence="10" id="KW-1185">Reference proteome</keyword>
<dbReference type="Gene3D" id="1.10.3720.10">
    <property type="entry name" value="MetI-like"/>
    <property type="match status" value="1"/>
</dbReference>
<feature type="transmembrane region" description="Helical" evidence="7">
    <location>
        <begin position="94"/>
        <end position="115"/>
    </location>
</feature>
<organism evidence="9 10">
    <name type="scientific">Streptomyces boncukensis</name>
    <dbReference type="NCBI Taxonomy" id="2711219"/>
    <lineage>
        <taxon>Bacteria</taxon>
        <taxon>Bacillati</taxon>
        <taxon>Actinomycetota</taxon>
        <taxon>Actinomycetes</taxon>
        <taxon>Kitasatosporales</taxon>
        <taxon>Streptomycetaceae</taxon>
        <taxon>Streptomyces</taxon>
    </lineage>
</organism>
<reference evidence="9 10" key="1">
    <citation type="submission" date="2020-02" db="EMBL/GenBank/DDBJ databases">
        <title>Whole-genome analyses of novel actinobacteria.</title>
        <authorList>
            <person name="Sahin N."/>
            <person name="Tatar D."/>
        </authorList>
    </citation>
    <scope>NUCLEOTIDE SEQUENCE [LARGE SCALE GENOMIC DNA]</scope>
    <source>
        <strain evidence="9 10">SB3404</strain>
    </source>
</reference>
<dbReference type="GO" id="GO:0055085">
    <property type="term" value="P:transmembrane transport"/>
    <property type="evidence" value="ECO:0007669"/>
    <property type="project" value="InterPro"/>
</dbReference>
<keyword evidence="5 7" id="KW-1133">Transmembrane helix</keyword>
<evidence type="ECO:0000256" key="3">
    <source>
        <dbReference type="ARBA" id="ARBA00022475"/>
    </source>
</evidence>
<dbReference type="RefSeq" id="WP_165300257.1">
    <property type="nucleotide sequence ID" value="NZ_JAAKZZ010000211.1"/>
</dbReference>
<proteinExistence type="inferred from homology"/>
<comment type="similarity">
    <text evidence="7">Belongs to the binding-protein-dependent transport system permease family.</text>
</comment>
<dbReference type="PROSITE" id="PS50928">
    <property type="entry name" value="ABC_TM1"/>
    <property type="match status" value="1"/>
</dbReference>
<evidence type="ECO:0000256" key="4">
    <source>
        <dbReference type="ARBA" id="ARBA00022692"/>
    </source>
</evidence>
<dbReference type="SUPFAM" id="SSF161098">
    <property type="entry name" value="MetI-like"/>
    <property type="match status" value="1"/>
</dbReference>
<protein>
    <submittedName>
        <fullName evidence="9">Carbohydrate ABC transporter permease</fullName>
    </submittedName>
</protein>
<name>A0A6G4WZD1_9ACTN</name>
<evidence type="ECO:0000256" key="1">
    <source>
        <dbReference type="ARBA" id="ARBA00004651"/>
    </source>
</evidence>
<evidence type="ECO:0000313" key="9">
    <source>
        <dbReference type="EMBL" id="NGO70595.1"/>
    </source>
</evidence>
<comment type="subcellular location">
    <subcellularLocation>
        <location evidence="1 7">Cell membrane</location>
        <topology evidence="1 7">Multi-pass membrane protein</topology>
    </subcellularLocation>
</comment>
<keyword evidence="4 7" id="KW-0812">Transmembrane</keyword>
<accession>A0A6G4WZD1</accession>
<evidence type="ECO:0000259" key="8">
    <source>
        <dbReference type="PROSITE" id="PS50928"/>
    </source>
</evidence>
<keyword evidence="6 7" id="KW-0472">Membrane</keyword>
<feature type="domain" description="ABC transmembrane type-1" evidence="8">
    <location>
        <begin position="90"/>
        <end position="283"/>
    </location>
</feature>
<dbReference type="PANTHER" id="PTHR43744:SF12">
    <property type="entry name" value="ABC TRANSPORTER PERMEASE PROTEIN MG189-RELATED"/>
    <property type="match status" value="1"/>
</dbReference>
<evidence type="ECO:0000256" key="5">
    <source>
        <dbReference type="ARBA" id="ARBA00022989"/>
    </source>
</evidence>
<dbReference type="PANTHER" id="PTHR43744">
    <property type="entry name" value="ABC TRANSPORTER PERMEASE PROTEIN MG189-RELATED-RELATED"/>
    <property type="match status" value="1"/>
</dbReference>
<feature type="transmembrane region" description="Helical" evidence="7">
    <location>
        <begin position="127"/>
        <end position="149"/>
    </location>
</feature>
<dbReference type="Pfam" id="PF00528">
    <property type="entry name" value="BPD_transp_1"/>
    <property type="match status" value="1"/>
</dbReference>
<dbReference type="GO" id="GO:0005886">
    <property type="term" value="C:plasma membrane"/>
    <property type="evidence" value="ECO:0007669"/>
    <property type="project" value="UniProtKB-SubCell"/>
</dbReference>
<keyword evidence="2 7" id="KW-0813">Transport</keyword>
<evidence type="ECO:0000256" key="7">
    <source>
        <dbReference type="RuleBase" id="RU363032"/>
    </source>
</evidence>
<comment type="caution">
    <text evidence="9">The sequence shown here is derived from an EMBL/GenBank/DDBJ whole genome shotgun (WGS) entry which is preliminary data.</text>
</comment>
<gene>
    <name evidence="9" type="ORF">G5C65_20010</name>
</gene>
<dbReference type="InterPro" id="IPR035906">
    <property type="entry name" value="MetI-like_sf"/>
</dbReference>
<dbReference type="InterPro" id="IPR000515">
    <property type="entry name" value="MetI-like"/>
</dbReference>
<evidence type="ECO:0000256" key="2">
    <source>
        <dbReference type="ARBA" id="ARBA00022448"/>
    </source>
</evidence>
<dbReference type="EMBL" id="JAAKZZ010000211">
    <property type="protein sequence ID" value="NGO70595.1"/>
    <property type="molecule type" value="Genomic_DNA"/>
</dbReference>
<dbReference type="CDD" id="cd06261">
    <property type="entry name" value="TM_PBP2"/>
    <property type="match status" value="1"/>
</dbReference>
<evidence type="ECO:0000313" key="10">
    <source>
        <dbReference type="Proteomes" id="UP000477722"/>
    </source>
</evidence>
<dbReference type="Proteomes" id="UP000477722">
    <property type="component" value="Unassembled WGS sequence"/>
</dbReference>
<keyword evidence="3" id="KW-1003">Cell membrane</keyword>